<dbReference type="EMBL" id="WTYW01000002">
    <property type="protein sequence ID" value="MXO86336.1"/>
    <property type="molecule type" value="Genomic_DNA"/>
</dbReference>
<keyword evidence="2" id="KW-1185">Reference proteome</keyword>
<dbReference type="Pfam" id="PF12599">
    <property type="entry name" value="DUF3768"/>
    <property type="match status" value="1"/>
</dbReference>
<name>A0A844ZGR1_9SPHN</name>
<protein>
    <submittedName>
        <fullName evidence="1">DUF3768 domain-containing protein</fullName>
    </submittedName>
</protein>
<proteinExistence type="predicted"/>
<evidence type="ECO:0000313" key="2">
    <source>
        <dbReference type="Proteomes" id="UP000433104"/>
    </source>
</evidence>
<accession>A0A844ZGR1</accession>
<dbReference type="InterPro" id="IPR022243">
    <property type="entry name" value="DUF3768"/>
</dbReference>
<dbReference type="AlphaFoldDB" id="A0A844ZGR1"/>
<evidence type="ECO:0000313" key="1">
    <source>
        <dbReference type="EMBL" id="MXO86336.1"/>
    </source>
</evidence>
<gene>
    <name evidence="1" type="ORF">GRI38_09900</name>
</gene>
<reference evidence="1 2" key="1">
    <citation type="submission" date="2019-12" db="EMBL/GenBank/DDBJ databases">
        <title>Genomic-based taxomic classification of the family Erythrobacteraceae.</title>
        <authorList>
            <person name="Xu L."/>
        </authorList>
    </citation>
    <scope>NUCLEOTIDE SEQUENCE [LARGE SCALE GENOMIC DNA]</scope>
    <source>
        <strain evidence="1 2">MCCC 1A09962</strain>
    </source>
</reference>
<organism evidence="1 2">
    <name type="scientific">Parapontixanthobacter aurantiacus</name>
    <dbReference type="NCBI Taxonomy" id="1463599"/>
    <lineage>
        <taxon>Bacteria</taxon>
        <taxon>Pseudomonadati</taxon>
        <taxon>Pseudomonadota</taxon>
        <taxon>Alphaproteobacteria</taxon>
        <taxon>Sphingomonadales</taxon>
        <taxon>Erythrobacteraceae</taxon>
        <taxon>Parapontixanthobacter</taxon>
    </lineage>
</organism>
<sequence length="103" mass="11553">MACVAVATEGFRALPEQDQSLVRELIETFDAFTPDNDPYGERDFGAIYQVGDGRWTTKRPARPAETVFWKIDAYDCDLLFGSEDPANPAATRRVLTIMLASEY</sequence>
<comment type="caution">
    <text evidence="1">The sequence shown here is derived from an EMBL/GenBank/DDBJ whole genome shotgun (WGS) entry which is preliminary data.</text>
</comment>
<dbReference type="OrthoDB" id="1495368at2"/>
<dbReference type="Proteomes" id="UP000433104">
    <property type="component" value="Unassembled WGS sequence"/>
</dbReference>